<name>A0ACC0KT01_CHOFU</name>
<evidence type="ECO:0000313" key="2">
    <source>
        <dbReference type="Proteomes" id="UP001064048"/>
    </source>
</evidence>
<evidence type="ECO:0000313" key="1">
    <source>
        <dbReference type="EMBL" id="KAI8439435.1"/>
    </source>
</evidence>
<gene>
    <name evidence="1" type="ORF">MSG28_013221</name>
</gene>
<keyword evidence="2" id="KW-1185">Reference proteome</keyword>
<protein>
    <submittedName>
        <fullName evidence="1">Uncharacterized protein</fullName>
    </submittedName>
</protein>
<dbReference type="Proteomes" id="UP001064048">
    <property type="component" value="Chromosome 23"/>
</dbReference>
<organism evidence="1 2">
    <name type="scientific">Choristoneura fumiferana</name>
    <name type="common">Spruce budworm moth</name>
    <name type="synonym">Archips fumiferana</name>
    <dbReference type="NCBI Taxonomy" id="7141"/>
    <lineage>
        <taxon>Eukaryota</taxon>
        <taxon>Metazoa</taxon>
        <taxon>Ecdysozoa</taxon>
        <taxon>Arthropoda</taxon>
        <taxon>Hexapoda</taxon>
        <taxon>Insecta</taxon>
        <taxon>Pterygota</taxon>
        <taxon>Neoptera</taxon>
        <taxon>Endopterygota</taxon>
        <taxon>Lepidoptera</taxon>
        <taxon>Glossata</taxon>
        <taxon>Ditrysia</taxon>
        <taxon>Tortricoidea</taxon>
        <taxon>Tortricidae</taxon>
        <taxon>Tortricinae</taxon>
        <taxon>Choristoneura</taxon>
    </lineage>
</organism>
<reference evidence="1 2" key="1">
    <citation type="journal article" date="2022" name="Genome Biol. Evol.">
        <title>The Spruce Budworm Genome: Reconstructing the Evolutionary History of Antifreeze Proteins.</title>
        <authorList>
            <person name="Beliveau C."/>
            <person name="Gagne P."/>
            <person name="Picq S."/>
            <person name="Vernygora O."/>
            <person name="Keeling C.I."/>
            <person name="Pinkney K."/>
            <person name="Doucet D."/>
            <person name="Wen F."/>
            <person name="Johnston J.S."/>
            <person name="Maaroufi H."/>
            <person name="Boyle B."/>
            <person name="Laroche J."/>
            <person name="Dewar K."/>
            <person name="Juretic N."/>
            <person name="Blackburn G."/>
            <person name="Nisole A."/>
            <person name="Brunet B."/>
            <person name="Brandao M."/>
            <person name="Lumley L."/>
            <person name="Duan J."/>
            <person name="Quan G."/>
            <person name="Lucarotti C.J."/>
            <person name="Roe A.D."/>
            <person name="Sperling F.A.H."/>
            <person name="Levesque R.C."/>
            <person name="Cusson M."/>
        </authorList>
    </citation>
    <scope>NUCLEOTIDE SEQUENCE [LARGE SCALE GENOMIC DNA]</scope>
    <source>
        <strain evidence="1">Glfc:IPQL:Cfum</strain>
    </source>
</reference>
<dbReference type="EMBL" id="CM046123">
    <property type="protein sequence ID" value="KAI8439435.1"/>
    <property type="molecule type" value="Genomic_DNA"/>
</dbReference>
<accession>A0ACC0KT01</accession>
<sequence>MRDMINLLHCGCDSVPLYRKSFVFWLIEDVAAERVTTRAQRASNAAGQCLQRQRGSGAVCLCQVASARARVRVQPWPADGGGLVVAVAVGVAAAAAPRPAAALPVASARARVRVQPWPADGGGWWSPSPSASPPPPPRAPPPRCRCRHLSNSYNCLPHYDGWATGAEGEEESTVGALRERELRSLHRTVPALRRRELDTRAIKHHFYPEGGWG</sequence>
<comment type="caution">
    <text evidence="1">The sequence shown here is derived from an EMBL/GenBank/DDBJ whole genome shotgun (WGS) entry which is preliminary data.</text>
</comment>
<proteinExistence type="predicted"/>